<evidence type="ECO:0000313" key="3">
    <source>
        <dbReference type="Proteomes" id="UP001189429"/>
    </source>
</evidence>
<protein>
    <submittedName>
        <fullName evidence="2">Uncharacterized protein</fullName>
    </submittedName>
</protein>
<evidence type="ECO:0000256" key="1">
    <source>
        <dbReference type="SAM" id="MobiDB-lite"/>
    </source>
</evidence>
<reference evidence="2" key="1">
    <citation type="submission" date="2023-10" db="EMBL/GenBank/DDBJ databases">
        <authorList>
            <person name="Chen Y."/>
            <person name="Shah S."/>
            <person name="Dougan E. K."/>
            <person name="Thang M."/>
            <person name="Chan C."/>
        </authorList>
    </citation>
    <scope>NUCLEOTIDE SEQUENCE [LARGE SCALE GENOMIC DNA]</scope>
</reference>
<evidence type="ECO:0000313" key="2">
    <source>
        <dbReference type="EMBL" id="CAK0885897.1"/>
    </source>
</evidence>
<name>A0ABN9WL40_9DINO</name>
<sequence>MADPGPPPPPRVSPQEAEAGSSPMEVLRRTLAQPVTITPPPPSVPEQEVPLEEVADTMEFQVVLDRSSTEQKFGIQVRCRAYPPPRVLA</sequence>
<accession>A0ABN9WL40</accession>
<proteinExistence type="predicted"/>
<organism evidence="2 3">
    <name type="scientific">Prorocentrum cordatum</name>
    <dbReference type="NCBI Taxonomy" id="2364126"/>
    <lineage>
        <taxon>Eukaryota</taxon>
        <taxon>Sar</taxon>
        <taxon>Alveolata</taxon>
        <taxon>Dinophyceae</taxon>
        <taxon>Prorocentrales</taxon>
        <taxon>Prorocentraceae</taxon>
        <taxon>Prorocentrum</taxon>
    </lineage>
</organism>
<comment type="caution">
    <text evidence="2">The sequence shown here is derived from an EMBL/GenBank/DDBJ whole genome shotgun (WGS) entry which is preliminary data.</text>
</comment>
<feature type="compositionally biased region" description="Pro residues" evidence="1">
    <location>
        <begin position="1"/>
        <end position="12"/>
    </location>
</feature>
<dbReference type="Proteomes" id="UP001189429">
    <property type="component" value="Unassembled WGS sequence"/>
</dbReference>
<gene>
    <name evidence="2" type="ORF">PCOR1329_LOCUS67384</name>
</gene>
<feature type="region of interest" description="Disordered" evidence="1">
    <location>
        <begin position="1"/>
        <end position="24"/>
    </location>
</feature>
<keyword evidence="3" id="KW-1185">Reference proteome</keyword>
<dbReference type="EMBL" id="CAUYUJ010018727">
    <property type="protein sequence ID" value="CAK0885897.1"/>
    <property type="molecule type" value="Genomic_DNA"/>
</dbReference>